<evidence type="ECO:0000313" key="2">
    <source>
        <dbReference type="Proteomes" id="UP000077519"/>
    </source>
</evidence>
<protein>
    <submittedName>
        <fullName evidence="1">Uncharacterized protein</fullName>
    </submittedName>
</protein>
<dbReference type="AlphaFoldDB" id="A0A177YGR0"/>
<dbReference type="Proteomes" id="UP000077519">
    <property type="component" value="Unassembled WGS sequence"/>
</dbReference>
<comment type="caution">
    <text evidence="1">The sequence shown here is derived from an EMBL/GenBank/DDBJ whole genome shotgun (WGS) entry which is preliminary data.</text>
</comment>
<reference evidence="1 2" key="1">
    <citation type="submission" date="2016-03" db="EMBL/GenBank/DDBJ databases">
        <title>Genome sequence of Rhodococcus kyotonensis KB10.</title>
        <authorList>
            <person name="Jeong H."/>
            <person name="Hong C.E."/>
            <person name="Jo S.H."/>
            <person name="Park J.M."/>
        </authorList>
    </citation>
    <scope>NUCLEOTIDE SEQUENCE [LARGE SCALE GENOMIC DNA]</scope>
    <source>
        <strain evidence="1 2">KB10</strain>
    </source>
</reference>
<accession>A0A177YGR0</accession>
<proteinExistence type="predicted"/>
<evidence type="ECO:0000313" key="1">
    <source>
        <dbReference type="EMBL" id="OAK54665.1"/>
    </source>
</evidence>
<organism evidence="1 2">
    <name type="scientific">Rhodococcoides kyotonense</name>
    <dbReference type="NCBI Taxonomy" id="398843"/>
    <lineage>
        <taxon>Bacteria</taxon>
        <taxon>Bacillati</taxon>
        <taxon>Actinomycetota</taxon>
        <taxon>Actinomycetes</taxon>
        <taxon>Mycobacteriales</taxon>
        <taxon>Nocardiaceae</taxon>
        <taxon>Rhodococcoides</taxon>
    </lineage>
</organism>
<dbReference type="EMBL" id="LVHI01000012">
    <property type="protein sequence ID" value="OAK54665.1"/>
    <property type="molecule type" value="Genomic_DNA"/>
</dbReference>
<dbReference type="RefSeq" id="WP_068425268.1">
    <property type="nucleotide sequence ID" value="NZ_LVHI01000012.1"/>
</dbReference>
<sequence length="63" mass="6786">MDTGDRCHFTAGANTVVVTVREVRDDGLVLVQNESHGTGAYPFLVRSDMLIPELVDPVDADAV</sequence>
<keyword evidence="2" id="KW-1185">Reference proteome</keyword>
<gene>
    <name evidence="1" type="ORF">A3K89_04815</name>
</gene>
<name>A0A177YGR0_9NOCA</name>